<proteinExistence type="inferred from homology"/>
<dbReference type="GO" id="GO:0003729">
    <property type="term" value="F:mRNA binding"/>
    <property type="evidence" value="ECO:0007669"/>
    <property type="project" value="InterPro"/>
</dbReference>
<dbReference type="STRING" id="1801732.A2814_00835"/>
<evidence type="ECO:0000313" key="9">
    <source>
        <dbReference type="Proteomes" id="UP000177869"/>
    </source>
</evidence>
<dbReference type="GO" id="GO:0016787">
    <property type="term" value="F:hydrolase activity"/>
    <property type="evidence" value="ECO:0007669"/>
    <property type="project" value="UniProtKB-KW"/>
</dbReference>
<sequence length="76" mass="9014">MPRITPVHYRKLVKVFKYLNFQLDRQEGDHLVYVKKGTKRPIVIPMYKDVPIFIIKNNIESAGVTRGEYLRILEII</sequence>
<evidence type="ECO:0000256" key="2">
    <source>
        <dbReference type="ARBA" id="ARBA00022649"/>
    </source>
</evidence>
<organism evidence="8 9">
    <name type="scientific">Candidatus Nomurabacteria bacterium RIFCSPHIGHO2_01_FULL_38_19</name>
    <dbReference type="NCBI Taxonomy" id="1801732"/>
    <lineage>
        <taxon>Bacteria</taxon>
        <taxon>Candidatus Nomuraibacteriota</taxon>
    </lineage>
</organism>
<keyword evidence="3" id="KW-0540">Nuclease</keyword>
<comment type="similarity">
    <text evidence="1">Belongs to the HicA mRNA interferase family.</text>
</comment>
<dbReference type="EMBL" id="MFTI01000001">
    <property type="protein sequence ID" value="OGI61327.1"/>
    <property type="molecule type" value="Genomic_DNA"/>
</dbReference>
<evidence type="ECO:0000256" key="6">
    <source>
        <dbReference type="ARBA" id="ARBA00022884"/>
    </source>
</evidence>
<dbReference type="GO" id="GO:0004519">
    <property type="term" value="F:endonuclease activity"/>
    <property type="evidence" value="ECO:0007669"/>
    <property type="project" value="UniProtKB-KW"/>
</dbReference>
<keyword evidence="4" id="KW-0255">Endonuclease</keyword>
<evidence type="ECO:0000256" key="5">
    <source>
        <dbReference type="ARBA" id="ARBA00022801"/>
    </source>
</evidence>
<evidence type="ECO:0000313" key="8">
    <source>
        <dbReference type="EMBL" id="OGI61327.1"/>
    </source>
</evidence>
<dbReference type="Proteomes" id="UP000177869">
    <property type="component" value="Unassembled WGS sequence"/>
</dbReference>
<evidence type="ECO:0000256" key="4">
    <source>
        <dbReference type="ARBA" id="ARBA00022759"/>
    </source>
</evidence>
<accession>A0A1F6UVB4</accession>
<evidence type="ECO:0000256" key="3">
    <source>
        <dbReference type="ARBA" id="ARBA00022722"/>
    </source>
</evidence>
<reference evidence="8 9" key="1">
    <citation type="journal article" date="2016" name="Nat. Commun.">
        <title>Thousands of microbial genomes shed light on interconnected biogeochemical processes in an aquifer system.</title>
        <authorList>
            <person name="Anantharaman K."/>
            <person name="Brown C.T."/>
            <person name="Hug L.A."/>
            <person name="Sharon I."/>
            <person name="Castelle C.J."/>
            <person name="Probst A.J."/>
            <person name="Thomas B.C."/>
            <person name="Singh A."/>
            <person name="Wilkins M.J."/>
            <person name="Karaoz U."/>
            <person name="Brodie E.L."/>
            <person name="Williams K.H."/>
            <person name="Hubbard S.S."/>
            <person name="Banfield J.F."/>
        </authorList>
    </citation>
    <scope>NUCLEOTIDE SEQUENCE [LARGE SCALE GENOMIC DNA]</scope>
</reference>
<evidence type="ECO:0000256" key="7">
    <source>
        <dbReference type="ARBA" id="ARBA00023016"/>
    </source>
</evidence>
<keyword evidence="5" id="KW-0378">Hydrolase</keyword>
<evidence type="ECO:0000256" key="1">
    <source>
        <dbReference type="ARBA" id="ARBA00006620"/>
    </source>
</evidence>
<dbReference type="InterPro" id="IPR012933">
    <property type="entry name" value="HicA_mRNA_interferase"/>
</dbReference>
<dbReference type="AlphaFoldDB" id="A0A1F6UVB4"/>
<dbReference type="SUPFAM" id="SSF54786">
    <property type="entry name" value="YcfA/nrd intein domain"/>
    <property type="match status" value="1"/>
</dbReference>
<protein>
    <recommendedName>
        <fullName evidence="10">Addiction module toxin, HicA family</fullName>
    </recommendedName>
</protein>
<keyword evidence="7" id="KW-0346">Stress response</keyword>
<gene>
    <name evidence="8" type="ORF">A2814_00835</name>
</gene>
<comment type="caution">
    <text evidence="8">The sequence shown here is derived from an EMBL/GenBank/DDBJ whole genome shotgun (WGS) entry which is preliminary data.</text>
</comment>
<evidence type="ECO:0008006" key="10">
    <source>
        <dbReference type="Google" id="ProtNLM"/>
    </source>
</evidence>
<name>A0A1F6UVB4_9BACT</name>
<keyword evidence="6" id="KW-0694">RNA-binding</keyword>
<dbReference type="InterPro" id="IPR038570">
    <property type="entry name" value="HicA_sf"/>
</dbReference>
<keyword evidence="2" id="KW-1277">Toxin-antitoxin system</keyword>
<dbReference type="Pfam" id="PF07927">
    <property type="entry name" value="HicA_toxin"/>
    <property type="match status" value="1"/>
</dbReference>
<dbReference type="Gene3D" id="3.30.920.30">
    <property type="entry name" value="Hypothetical protein"/>
    <property type="match status" value="1"/>
</dbReference>